<proteinExistence type="predicted"/>
<dbReference type="Proteomes" id="UP000283383">
    <property type="component" value="Unassembled WGS sequence"/>
</dbReference>
<evidence type="ECO:0000313" key="2">
    <source>
        <dbReference type="Proteomes" id="UP000283383"/>
    </source>
</evidence>
<gene>
    <name evidence="1" type="ORF">GcM3_163016</name>
</gene>
<dbReference type="EMBL" id="MCBQ01016308">
    <property type="protein sequence ID" value="RKF60697.1"/>
    <property type="molecule type" value="Genomic_DNA"/>
</dbReference>
<protein>
    <submittedName>
        <fullName evidence="1">Uncharacterized protein</fullName>
    </submittedName>
</protein>
<keyword evidence="2" id="KW-1185">Reference proteome</keyword>
<organism evidence="1 2">
    <name type="scientific">Golovinomyces cichoracearum</name>
    <dbReference type="NCBI Taxonomy" id="62708"/>
    <lineage>
        <taxon>Eukaryota</taxon>
        <taxon>Fungi</taxon>
        <taxon>Dikarya</taxon>
        <taxon>Ascomycota</taxon>
        <taxon>Pezizomycotina</taxon>
        <taxon>Leotiomycetes</taxon>
        <taxon>Erysiphales</taxon>
        <taxon>Erysiphaceae</taxon>
        <taxon>Golovinomyces</taxon>
    </lineage>
</organism>
<dbReference type="AlphaFoldDB" id="A0A420HTG4"/>
<sequence length="75" mass="8387">MQELSHPGGDIFHGGFRNELSASSETFSGSLHMNNDFESPIFTDNDFQSLVHLDFPILQNENNVYPNTVPSENAM</sequence>
<evidence type="ECO:0000313" key="1">
    <source>
        <dbReference type="EMBL" id="RKF60697.1"/>
    </source>
</evidence>
<reference evidence="1 2" key="1">
    <citation type="journal article" date="2018" name="BMC Genomics">
        <title>Comparative genome analyses reveal sequence features reflecting distinct modes of host-adaptation between dicot and monocot powdery mildew.</title>
        <authorList>
            <person name="Wu Y."/>
            <person name="Ma X."/>
            <person name="Pan Z."/>
            <person name="Kale S.D."/>
            <person name="Song Y."/>
            <person name="King H."/>
            <person name="Zhang Q."/>
            <person name="Presley C."/>
            <person name="Deng X."/>
            <person name="Wei C.I."/>
            <person name="Xiao S."/>
        </authorList>
    </citation>
    <scope>NUCLEOTIDE SEQUENCE [LARGE SCALE GENOMIC DNA]</scope>
    <source>
        <strain evidence="1">UMSG3</strain>
    </source>
</reference>
<comment type="caution">
    <text evidence="1">The sequence shown here is derived from an EMBL/GenBank/DDBJ whole genome shotgun (WGS) entry which is preliminary data.</text>
</comment>
<accession>A0A420HTG4</accession>
<name>A0A420HTG4_9PEZI</name>